<dbReference type="CDD" id="cd23707">
    <property type="entry name" value="Ten1_OBF"/>
    <property type="match status" value="1"/>
</dbReference>
<dbReference type="PDB" id="6LBU">
    <property type="method" value="X-ray"/>
    <property type="resolution" value="2.00 A"/>
    <property type="chains" value="B=2-140"/>
</dbReference>
<dbReference type="OMA" id="VEIMHID"/>
<dbReference type="KEGG" id="kla:KLLA0_E09417g"/>
<name>Q6CNW4_KLULA</name>
<dbReference type="GeneID" id="2894694"/>
<dbReference type="HOGENOM" id="CLU_122922_0_0_1"/>
<organism evidence="1 2">
    <name type="scientific">Kluyveromyces lactis (strain ATCC 8585 / CBS 2359 / DSM 70799 / NBRC 1267 / NRRL Y-1140 / WM37)</name>
    <name type="common">Yeast</name>
    <name type="synonym">Candida sphaerica</name>
    <dbReference type="NCBI Taxonomy" id="284590"/>
    <lineage>
        <taxon>Eukaryota</taxon>
        <taxon>Fungi</taxon>
        <taxon>Dikarya</taxon>
        <taxon>Ascomycota</taxon>
        <taxon>Saccharomycotina</taxon>
        <taxon>Saccharomycetes</taxon>
        <taxon>Saccharomycetales</taxon>
        <taxon>Saccharomycetaceae</taxon>
        <taxon>Kluyveromyces</taxon>
    </lineage>
</organism>
<proteinExistence type="evidence at protein level"/>
<gene>
    <name evidence="1" type="ORF">KLLA0_E09417g</name>
</gene>
<keyword evidence="3" id="KW-0002">3D-structure</keyword>
<dbReference type="PaxDb" id="284590-Q6CNW4"/>
<reference evidence="1 2" key="1">
    <citation type="journal article" date="2004" name="Nature">
        <title>Genome evolution in yeasts.</title>
        <authorList>
            <consortium name="Genolevures"/>
            <person name="Dujon B."/>
            <person name="Sherman D."/>
            <person name="Fischer G."/>
            <person name="Durrens P."/>
            <person name="Casaregola S."/>
            <person name="Lafontaine I."/>
            <person name="de Montigny J."/>
            <person name="Marck C."/>
            <person name="Neuveglise C."/>
            <person name="Talla E."/>
            <person name="Goffard N."/>
            <person name="Frangeul L."/>
            <person name="Aigle M."/>
            <person name="Anthouard V."/>
            <person name="Babour A."/>
            <person name="Barbe V."/>
            <person name="Barnay S."/>
            <person name="Blanchin S."/>
            <person name="Beckerich J.M."/>
            <person name="Beyne E."/>
            <person name="Bleykasten C."/>
            <person name="Boisrame A."/>
            <person name="Boyer J."/>
            <person name="Cattolico L."/>
            <person name="Confanioleri F."/>
            <person name="de Daruvar A."/>
            <person name="Despons L."/>
            <person name="Fabre E."/>
            <person name="Fairhead C."/>
            <person name="Ferry-Dumazet H."/>
            <person name="Groppi A."/>
            <person name="Hantraye F."/>
            <person name="Hennequin C."/>
            <person name="Jauniaux N."/>
            <person name="Joyet P."/>
            <person name="Kachouri R."/>
            <person name="Kerrest A."/>
            <person name="Koszul R."/>
            <person name="Lemaire M."/>
            <person name="Lesur I."/>
            <person name="Ma L."/>
            <person name="Muller H."/>
            <person name="Nicaud J.M."/>
            <person name="Nikolski M."/>
            <person name="Oztas S."/>
            <person name="Ozier-Kalogeropoulos O."/>
            <person name="Pellenz S."/>
            <person name="Potier S."/>
            <person name="Richard G.F."/>
            <person name="Straub M.L."/>
            <person name="Suleau A."/>
            <person name="Swennene D."/>
            <person name="Tekaia F."/>
            <person name="Wesolowski-Louvel M."/>
            <person name="Westhof E."/>
            <person name="Wirth B."/>
            <person name="Zeniou-Meyer M."/>
            <person name="Zivanovic I."/>
            <person name="Bolotin-Fukuhara M."/>
            <person name="Thierry A."/>
            <person name="Bouchier C."/>
            <person name="Caudron B."/>
            <person name="Scarpelli C."/>
            <person name="Gaillardin C."/>
            <person name="Weissenbach J."/>
            <person name="Wincker P."/>
            <person name="Souciet J.L."/>
        </authorList>
    </citation>
    <scope>NUCLEOTIDE SEQUENCE [LARGE SCALE GENOMIC DNA]</scope>
    <source>
        <strain evidence="2">ATCC 8585 / CBS 2359 / DSM 70799 / NBRC 1267 / NRRL Y-1140 / WM37</strain>
    </source>
</reference>
<evidence type="ECO:0000313" key="2">
    <source>
        <dbReference type="Proteomes" id="UP000000598"/>
    </source>
</evidence>
<dbReference type="EMBL" id="CR382125">
    <property type="protein sequence ID" value="CAG99462.1"/>
    <property type="molecule type" value="Genomic_DNA"/>
</dbReference>
<protein>
    <submittedName>
        <fullName evidence="1">KLLA0E09417p</fullName>
    </submittedName>
</protein>
<sequence length="140" mass="16420">MSKIITDLDTIAGKIEEYAGDTLLRLRIFAQFQDISHSHERTDGIYLHFSNVPDFNAETNRERSYYFLIDETIYDEAFINTKSGERPHKGDILDMRCCYRKYDKVVEIMHLKVISIADLDSLREFLAKADDDSEIRSFLR</sequence>
<dbReference type="Proteomes" id="UP000000598">
    <property type="component" value="Chromosome E"/>
</dbReference>
<accession>Q6CNW4</accession>
<evidence type="ECO:0007829" key="3">
    <source>
        <dbReference type="PDB" id="6LBU"/>
    </source>
</evidence>
<evidence type="ECO:0000313" key="1">
    <source>
        <dbReference type="EMBL" id="CAG99462.1"/>
    </source>
</evidence>
<reference evidence="3" key="2">
    <citation type="journal article" date="2020" name="Nat. Struct. Mol. Biol.">
        <title>Structural insights into telomere protection and homeostasis regulation by yeast CST complex.</title>
        <authorList>
            <person name="Ge Y."/>
            <person name="Wu Z."/>
            <person name="Chen H."/>
            <person name="Zhong Q."/>
            <person name="Shi S."/>
            <person name="Li G."/>
            <person name="Wu J."/>
            <person name="Lei M."/>
        </authorList>
    </citation>
    <scope>X-RAY CRYSTALLOGRAPHY (2.00 ANGSTROMS) OF 2-140</scope>
</reference>
<dbReference type="SMR" id="Q6CNW4"/>
<keyword evidence="2" id="KW-1185">Reference proteome</keyword>
<dbReference type="RefSeq" id="XP_454375.1">
    <property type="nucleotide sequence ID" value="XM_454375.1"/>
</dbReference>
<dbReference type="AlphaFoldDB" id="Q6CNW4"/>
<dbReference type="InParanoid" id="Q6CNW4"/>